<dbReference type="AlphaFoldDB" id="X1QH39"/>
<reference evidence="1" key="1">
    <citation type="journal article" date="2014" name="Front. Microbiol.">
        <title>High frequency of phylogenetically diverse reductive dehalogenase-homologous genes in deep subseafloor sedimentary metagenomes.</title>
        <authorList>
            <person name="Kawai M."/>
            <person name="Futagami T."/>
            <person name="Toyoda A."/>
            <person name="Takaki Y."/>
            <person name="Nishi S."/>
            <person name="Hori S."/>
            <person name="Arai W."/>
            <person name="Tsubouchi T."/>
            <person name="Morono Y."/>
            <person name="Uchiyama I."/>
            <person name="Ito T."/>
            <person name="Fujiyama A."/>
            <person name="Inagaki F."/>
            <person name="Takami H."/>
        </authorList>
    </citation>
    <scope>NUCLEOTIDE SEQUENCE</scope>
    <source>
        <strain evidence="1">Expedition CK06-06</strain>
    </source>
</reference>
<comment type="caution">
    <text evidence="1">The sequence shown here is derived from an EMBL/GenBank/DDBJ whole genome shotgun (WGS) entry which is preliminary data.</text>
</comment>
<dbReference type="EMBL" id="BARV01043970">
    <property type="protein sequence ID" value="GAI67807.1"/>
    <property type="molecule type" value="Genomic_DNA"/>
</dbReference>
<proteinExistence type="predicted"/>
<accession>X1QH39</accession>
<sequence length="97" mass="11084">GKKSPLIREIAVANTVPNLAPKVESVSAERIEAPDKTGIFKINYKAKDDNSDKLIYKIDFRKVGRTNWIELKDELEADSFEWDGRTAEDGRYEVRIT</sequence>
<gene>
    <name evidence="1" type="ORF">S06H3_65349</name>
</gene>
<feature type="non-terminal residue" evidence="1">
    <location>
        <position position="1"/>
    </location>
</feature>
<feature type="non-terminal residue" evidence="1">
    <location>
        <position position="97"/>
    </location>
</feature>
<name>X1QH39_9ZZZZ</name>
<organism evidence="1">
    <name type="scientific">marine sediment metagenome</name>
    <dbReference type="NCBI Taxonomy" id="412755"/>
    <lineage>
        <taxon>unclassified sequences</taxon>
        <taxon>metagenomes</taxon>
        <taxon>ecological metagenomes</taxon>
    </lineage>
</organism>
<evidence type="ECO:0000313" key="1">
    <source>
        <dbReference type="EMBL" id="GAI67807.1"/>
    </source>
</evidence>
<protein>
    <recommendedName>
        <fullName evidence="2">FlgD Ig-like domain-containing protein</fullName>
    </recommendedName>
</protein>
<evidence type="ECO:0008006" key="2">
    <source>
        <dbReference type="Google" id="ProtNLM"/>
    </source>
</evidence>